<dbReference type="Gene3D" id="3.90.850.10">
    <property type="entry name" value="Fumarylacetoacetase-like, C-terminal domain"/>
    <property type="match status" value="1"/>
</dbReference>
<evidence type="ECO:0000256" key="2">
    <source>
        <dbReference type="SAM" id="MobiDB-lite"/>
    </source>
</evidence>
<dbReference type="InterPro" id="IPR036663">
    <property type="entry name" value="Fumarylacetoacetase_C_sf"/>
</dbReference>
<accession>A0ABW3VCH2</accession>
<dbReference type="SUPFAM" id="SSF56529">
    <property type="entry name" value="FAH"/>
    <property type="match status" value="1"/>
</dbReference>
<proteinExistence type="predicted"/>
<dbReference type="RefSeq" id="WP_346090990.1">
    <property type="nucleotide sequence ID" value="NZ_BAABKS010000017.1"/>
</dbReference>
<dbReference type="EMBL" id="JBHTMB010000012">
    <property type="protein sequence ID" value="MFD1232028.1"/>
    <property type="molecule type" value="Genomic_DNA"/>
</dbReference>
<evidence type="ECO:0000313" key="4">
    <source>
        <dbReference type="EMBL" id="MFD1232028.1"/>
    </source>
</evidence>
<keyword evidence="5" id="KW-1185">Reference proteome</keyword>
<evidence type="ECO:0000259" key="3">
    <source>
        <dbReference type="Pfam" id="PF01557"/>
    </source>
</evidence>
<organism evidence="4 5">
    <name type="scientific">Pseudonocardia benzenivorans</name>
    <dbReference type="NCBI Taxonomy" id="228005"/>
    <lineage>
        <taxon>Bacteria</taxon>
        <taxon>Bacillati</taxon>
        <taxon>Actinomycetota</taxon>
        <taxon>Actinomycetes</taxon>
        <taxon>Pseudonocardiales</taxon>
        <taxon>Pseudonocardiaceae</taxon>
        <taxon>Pseudonocardia</taxon>
    </lineage>
</organism>
<evidence type="ECO:0000256" key="1">
    <source>
        <dbReference type="ARBA" id="ARBA00023239"/>
    </source>
</evidence>
<sequence length="277" mass="29087">MTDLIETQAPDTARLAHVLHRARAGHALLDATVETAALSLEDAYAVQDRLTALRLDEGRCHVGWKLGYTSAVMRRQMGVSVPNHGPLLDDMVRHDGATAAGFLHPRVEPEIGIVLGRDLSGPGLLITEVADAVAEVRACLEIVDSIWWDYRFSAEQNTADGSSAAGVVLGPALDVDPLRCHRVPVELTEDDVQLATAVSAAASGHPLHGVAWLAAELAARGRHLQAGELVITGGLTAATPLRAGRVLSARFGGRTTVSVRRPAGEPDAGLGAPTAGR</sequence>
<evidence type="ECO:0000313" key="5">
    <source>
        <dbReference type="Proteomes" id="UP001597182"/>
    </source>
</evidence>
<dbReference type="Proteomes" id="UP001597182">
    <property type="component" value="Unassembled WGS sequence"/>
</dbReference>
<dbReference type="PANTHER" id="PTHR30143">
    <property type="entry name" value="ACID HYDRATASE"/>
    <property type="match status" value="1"/>
</dbReference>
<keyword evidence="1" id="KW-0456">Lyase</keyword>
<gene>
    <name evidence="4" type="ORF">ACFQ34_01910</name>
</gene>
<dbReference type="PANTHER" id="PTHR30143:SF0">
    <property type="entry name" value="2-KETO-4-PENTENOATE HYDRATASE"/>
    <property type="match status" value="1"/>
</dbReference>
<reference evidence="5" key="1">
    <citation type="journal article" date="2019" name="Int. J. Syst. Evol. Microbiol.">
        <title>The Global Catalogue of Microorganisms (GCM) 10K type strain sequencing project: providing services to taxonomists for standard genome sequencing and annotation.</title>
        <authorList>
            <consortium name="The Broad Institute Genomics Platform"/>
            <consortium name="The Broad Institute Genome Sequencing Center for Infectious Disease"/>
            <person name="Wu L."/>
            <person name="Ma J."/>
        </authorList>
    </citation>
    <scope>NUCLEOTIDE SEQUENCE [LARGE SCALE GENOMIC DNA]</scope>
    <source>
        <strain evidence="5">CCUG 49018</strain>
    </source>
</reference>
<name>A0ABW3VCH2_9PSEU</name>
<dbReference type="InterPro" id="IPR050772">
    <property type="entry name" value="Hydratase-Decarb/MhpD_sf"/>
</dbReference>
<feature type="domain" description="Fumarylacetoacetase-like C-terminal" evidence="3">
    <location>
        <begin position="102"/>
        <end position="253"/>
    </location>
</feature>
<feature type="region of interest" description="Disordered" evidence="2">
    <location>
        <begin position="258"/>
        <end position="277"/>
    </location>
</feature>
<dbReference type="Pfam" id="PF01557">
    <property type="entry name" value="FAA_hydrolase"/>
    <property type="match status" value="1"/>
</dbReference>
<comment type="caution">
    <text evidence="4">The sequence shown here is derived from an EMBL/GenBank/DDBJ whole genome shotgun (WGS) entry which is preliminary data.</text>
</comment>
<protein>
    <submittedName>
        <fullName evidence="4">2-keto-4-pentenoate hydratase</fullName>
    </submittedName>
</protein>
<dbReference type="InterPro" id="IPR011234">
    <property type="entry name" value="Fumarylacetoacetase-like_C"/>
</dbReference>